<dbReference type="SUPFAM" id="SSF53335">
    <property type="entry name" value="S-adenosyl-L-methionine-dependent methyltransferases"/>
    <property type="match status" value="1"/>
</dbReference>
<evidence type="ECO:0000256" key="2">
    <source>
        <dbReference type="SAM" id="Phobius"/>
    </source>
</evidence>
<keyword evidence="5" id="KW-1185">Reference proteome</keyword>
<proteinExistence type="inferred from homology"/>
<keyword evidence="2" id="KW-0472">Membrane</keyword>
<evidence type="ECO:0000259" key="3">
    <source>
        <dbReference type="Pfam" id="PF02719"/>
    </source>
</evidence>
<dbReference type="Proteomes" id="UP000010310">
    <property type="component" value="Unassembled WGS sequence"/>
</dbReference>
<evidence type="ECO:0000256" key="1">
    <source>
        <dbReference type="ARBA" id="ARBA00007430"/>
    </source>
</evidence>
<dbReference type="STRING" id="1208365.B273_0588"/>
<dbReference type="InterPro" id="IPR003869">
    <property type="entry name" value="Polysac_CapD-like"/>
</dbReference>
<keyword evidence="2" id="KW-1133">Transmembrane helix</keyword>
<comment type="caution">
    <text evidence="4">The sequence shown here is derived from an EMBL/GenBank/DDBJ whole genome shotgun (WGS) entry which is preliminary data.</text>
</comment>
<feature type="transmembrane region" description="Helical" evidence="2">
    <location>
        <begin position="91"/>
        <end position="109"/>
    </location>
</feature>
<reference evidence="4 5" key="1">
    <citation type="submission" date="2012-09" db="EMBL/GenBank/DDBJ databases">
        <authorList>
            <person name="Dupont C.L."/>
            <person name="Rusch D.B."/>
            <person name="Lombardo M.-J."/>
            <person name="Novotny M."/>
            <person name="Yee-Greenbaum J."/>
            <person name="Laskin R."/>
        </authorList>
    </citation>
    <scope>NUCLEOTIDE SEQUENCE [LARGE SCALE GENOMIC DNA]</scope>
    <source>
        <strain evidence="4">SAR86E</strain>
    </source>
</reference>
<dbReference type="PATRIC" id="fig|1208365.4.peg.1182"/>
<sequence length="635" mass="71223">MNKMTLLFQSFSRKQKIFIVLLNDLIIALVCWIVFGPPMATFIASEFSESIIGIFYKEWRSFIIPISLSISYLYLLGFYKSLIKFFDSKDSILLAISGSMIFGFSWSLLHIFQFSIISTSFLSIAILQGFLLSAVFYAFLNISRDIAKYLLYPRNINLDAKPVIIYGAGASGNELFQSLMLDPSRKLIAFFDNSKNLKDTQINNIPILSSMKQLIALKNKFHNLEVLLAIPSIDTKKRREIIHSLEKIRVAVRTVPSFHELISDQKKMTDIQNLSIDDLLPRARVEKNVLGSLQGSNILISGAGGSIGSEISRQLLDSNPKTLILLDLSEFNLFTIERECIAIKETKELTTEIVPLLADIKDRTNLESIFIKYNLDSIYHAAAYKHVPLVENINNITKACENNILGTYHLASLAIECKAKSFVMISTDKAVRPTNVMGASKRMAEMVIQSMNASSSSTKFSMVRFGNVLNSSGSVIPLFLEQIAQGGPVTVTHRDVTRYFMTIPEASNLVLQASQLSTGGEVFILDMGEQMKIYDLAQKLIHLSGRNIALAHDDEGIEIIEIGLRPGEKMYEELLISGEEMPTQNKKIFKSLENFPDLKQMNEILDSLSNAISLNNVEDIIDLLEIHIEGFHENS</sequence>
<dbReference type="Gene3D" id="3.40.50.720">
    <property type="entry name" value="NAD(P)-binding Rossmann-like Domain"/>
    <property type="match status" value="2"/>
</dbReference>
<evidence type="ECO:0000313" key="4">
    <source>
        <dbReference type="EMBL" id="EKO36037.1"/>
    </source>
</evidence>
<gene>
    <name evidence="4" type="ORF">B273_0588</name>
</gene>
<accession>K6FBJ8</accession>
<keyword evidence="2" id="KW-0812">Transmembrane</keyword>
<dbReference type="CDD" id="cd05237">
    <property type="entry name" value="UDP_invert_4-6DH_SDR_e"/>
    <property type="match status" value="1"/>
</dbReference>
<dbReference type="Pfam" id="PF02719">
    <property type="entry name" value="Polysacc_synt_2"/>
    <property type="match status" value="1"/>
</dbReference>
<dbReference type="EMBL" id="AMWX01000012">
    <property type="protein sequence ID" value="EKO36037.1"/>
    <property type="molecule type" value="Genomic_DNA"/>
</dbReference>
<feature type="transmembrane region" description="Helical" evidence="2">
    <location>
        <begin position="115"/>
        <end position="140"/>
    </location>
</feature>
<feature type="transmembrane region" description="Helical" evidence="2">
    <location>
        <begin position="20"/>
        <end position="39"/>
    </location>
</feature>
<feature type="transmembrane region" description="Helical" evidence="2">
    <location>
        <begin position="59"/>
        <end position="79"/>
    </location>
</feature>
<protein>
    <submittedName>
        <fullName evidence="4">Polysaccharide biosynthesis protein</fullName>
    </submittedName>
</protein>
<organism evidence="4 5">
    <name type="scientific">SAR86 cluster bacterium SAR86E</name>
    <dbReference type="NCBI Taxonomy" id="1208365"/>
    <lineage>
        <taxon>Bacteria</taxon>
        <taxon>Pseudomonadati</taxon>
        <taxon>Pseudomonadota</taxon>
        <taxon>Gammaproteobacteria</taxon>
        <taxon>SAR86 cluster</taxon>
    </lineage>
</organism>
<comment type="similarity">
    <text evidence="1">Belongs to the polysaccharide synthase family.</text>
</comment>
<dbReference type="InterPro" id="IPR051203">
    <property type="entry name" value="Polysaccharide_Synthase-Rel"/>
</dbReference>
<name>K6FBJ8_9GAMM</name>
<dbReference type="InterPro" id="IPR029063">
    <property type="entry name" value="SAM-dependent_MTases_sf"/>
</dbReference>
<evidence type="ECO:0000313" key="5">
    <source>
        <dbReference type="Proteomes" id="UP000010310"/>
    </source>
</evidence>
<dbReference type="PANTHER" id="PTHR43318">
    <property type="entry name" value="UDP-N-ACETYLGLUCOSAMINE 4,6-DEHYDRATASE"/>
    <property type="match status" value="1"/>
</dbReference>
<dbReference type="PANTHER" id="PTHR43318:SF1">
    <property type="entry name" value="POLYSACCHARIDE BIOSYNTHESIS PROTEIN EPSC-RELATED"/>
    <property type="match status" value="1"/>
</dbReference>
<dbReference type="InterPro" id="IPR036291">
    <property type="entry name" value="NAD(P)-bd_dom_sf"/>
</dbReference>
<feature type="domain" description="Polysaccharide biosynthesis protein CapD-like" evidence="3">
    <location>
        <begin position="298"/>
        <end position="587"/>
    </location>
</feature>
<dbReference type="AlphaFoldDB" id="K6FBJ8"/>
<dbReference type="SUPFAM" id="SSF51735">
    <property type="entry name" value="NAD(P)-binding Rossmann-fold domains"/>
    <property type="match status" value="1"/>
</dbReference>